<gene>
    <name evidence="2" type="ORF">PKOR_01335</name>
</gene>
<dbReference type="PATRIC" id="fig|400092.3.peg.301"/>
<evidence type="ECO:0000313" key="3">
    <source>
        <dbReference type="Proteomes" id="UP000033109"/>
    </source>
</evidence>
<sequence>MPSFVKSVGILITTCSALMLAVSLAGFFLVDFLPIRADSVGESPFYHQTLHHGKLISLLFTVLSLSSLLTGLFIARCKNWARVLGRAIALVYLTYIWHQALFIAGGTGVDIARGLLGSIPLLLLIGYLGRKEVKNHFGF</sequence>
<evidence type="ECO:0000256" key="1">
    <source>
        <dbReference type="SAM" id="Phobius"/>
    </source>
</evidence>
<organism evidence="2 3">
    <name type="scientific">Pontibacter korlensis</name>
    <dbReference type="NCBI Taxonomy" id="400092"/>
    <lineage>
        <taxon>Bacteria</taxon>
        <taxon>Pseudomonadati</taxon>
        <taxon>Bacteroidota</taxon>
        <taxon>Cytophagia</taxon>
        <taxon>Cytophagales</taxon>
        <taxon>Hymenobacteraceae</taxon>
        <taxon>Pontibacter</taxon>
    </lineage>
</organism>
<name>A0A0E3UVP6_9BACT</name>
<feature type="transmembrane region" description="Helical" evidence="1">
    <location>
        <begin position="7"/>
        <end position="35"/>
    </location>
</feature>
<accession>A0A0E3UVP6</accession>
<feature type="transmembrane region" description="Helical" evidence="1">
    <location>
        <begin position="55"/>
        <end position="75"/>
    </location>
</feature>
<dbReference type="AlphaFoldDB" id="A0A0E3UVP6"/>
<protein>
    <submittedName>
        <fullName evidence="2">Uncharacterized protein</fullName>
    </submittedName>
</protein>
<dbReference type="HOGENOM" id="CLU_1843302_0_0_10"/>
<keyword evidence="1" id="KW-1133">Transmembrane helix</keyword>
<keyword evidence="1" id="KW-0812">Transmembrane</keyword>
<dbReference type="KEGG" id="pko:PKOR_01335"/>
<feature type="transmembrane region" description="Helical" evidence="1">
    <location>
        <begin position="111"/>
        <end position="129"/>
    </location>
</feature>
<dbReference type="Proteomes" id="UP000033109">
    <property type="component" value="Chromosome"/>
</dbReference>
<feature type="transmembrane region" description="Helical" evidence="1">
    <location>
        <begin position="87"/>
        <end position="105"/>
    </location>
</feature>
<keyword evidence="3" id="KW-1185">Reference proteome</keyword>
<reference evidence="2 3" key="1">
    <citation type="journal article" date="2015" name="Sci. Rep.">
        <title>Unraveling adaptation of Pontibacter korlensis to radiation and infertility in desert through complete genome and comparative transcriptomic analysis.</title>
        <authorList>
            <person name="Dai J."/>
            <person name="Dai W."/>
            <person name="Qiu C."/>
            <person name="Yang Z."/>
            <person name="Zhang Y."/>
            <person name="Zhou M."/>
            <person name="Zhang L."/>
            <person name="Fang C."/>
            <person name="Gao Q."/>
            <person name="Yang Q."/>
            <person name="Li X."/>
            <person name="Wang Z."/>
            <person name="Wang Z."/>
            <person name="Jia Z."/>
            <person name="Chen X."/>
        </authorList>
    </citation>
    <scope>NUCLEOTIDE SEQUENCE [LARGE SCALE GENOMIC DNA]</scope>
    <source>
        <strain evidence="2 3">X14-1T</strain>
    </source>
</reference>
<evidence type="ECO:0000313" key="2">
    <source>
        <dbReference type="EMBL" id="AKD02026.1"/>
    </source>
</evidence>
<dbReference type="EMBL" id="CP009621">
    <property type="protein sequence ID" value="AKD02026.1"/>
    <property type="molecule type" value="Genomic_DNA"/>
</dbReference>
<keyword evidence="1" id="KW-0472">Membrane</keyword>
<proteinExistence type="predicted"/>